<proteinExistence type="inferred from homology"/>
<evidence type="ECO:0000256" key="8">
    <source>
        <dbReference type="ARBA" id="ARBA00048968"/>
    </source>
</evidence>
<evidence type="ECO:0000256" key="6">
    <source>
        <dbReference type="ARBA" id="ARBA00022833"/>
    </source>
</evidence>
<comment type="catalytic activity">
    <reaction evidence="7">
        <text>adenosine + H2O + H(+) = inosine + NH4(+)</text>
        <dbReference type="Rhea" id="RHEA:24408"/>
        <dbReference type="ChEBI" id="CHEBI:15377"/>
        <dbReference type="ChEBI" id="CHEBI:15378"/>
        <dbReference type="ChEBI" id="CHEBI:16335"/>
        <dbReference type="ChEBI" id="CHEBI:17596"/>
        <dbReference type="ChEBI" id="CHEBI:28938"/>
        <dbReference type="EC" id="3.5.4.4"/>
    </reaction>
    <physiologicalReaction direction="left-to-right" evidence="7">
        <dbReference type="Rhea" id="RHEA:24409"/>
    </physiologicalReaction>
</comment>
<comment type="catalytic activity">
    <reaction evidence="8">
        <text>adenosine + phosphate = alpha-D-ribose 1-phosphate + adenine</text>
        <dbReference type="Rhea" id="RHEA:27642"/>
        <dbReference type="ChEBI" id="CHEBI:16335"/>
        <dbReference type="ChEBI" id="CHEBI:16708"/>
        <dbReference type="ChEBI" id="CHEBI:43474"/>
        <dbReference type="ChEBI" id="CHEBI:57720"/>
        <dbReference type="EC" id="2.4.2.1"/>
    </reaction>
    <physiologicalReaction direction="left-to-right" evidence="8">
        <dbReference type="Rhea" id="RHEA:27643"/>
    </physiologicalReaction>
</comment>
<evidence type="ECO:0000256" key="9">
    <source>
        <dbReference type="ARBA" id="ARBA00049893"/>
    </source>
</evidence>
<dbReference type="PANTHER" id="PTHR30616">
    <property type="entry name" value="UNCHARACTERIZED PROTEIN YFIH"/>
    <property type="match status" value="1"/>
</dbReference>
<keyword evidence="6" id="KW-0862">Zinc</keyword>
<evidence type="ECO:0000256" key="1">
    <source>
        <dbReference type="ARBA" id="ARBA00000553"/>
    </source>
</evidence>
<dbReference type="Gene3D" id="3.60.140.10">
    <property type="entry name" value="CNF1/YfiH-like putative cysteine hydrolases"/>
    <property type="match status" value="1"/>
</dbReference>
<accession>A0ABZ2K3Y8</accession>
<evidence type="ECO:0000256" key="3">
    <source>
        <dbReference type="ARBA" id="ARBA00022679"/>
    </source>
</evidence>
<reference evidence="10 11" key="1">
    <citation type="submission" date="2021-12" db="EMBL/GenBank/DDBJ databases">
        <title>Discovery of the Pendulisporaceae a myxobacterial family with distinct sporulation behavior and unique specialized metabolism.</title>
        <authorList>
            <person name="Garcia R."/>
            <person name="Popoff A."/>
            <person name="Bader C.D."/>
            <person name="Loehr J."/>
            <person name="Walesch S."/>
            <person name="Walt C."/>
            <person name="Boldt J."/>
            <person name="Bunk B."/>
            <person name="Haeckl F.J.F.P.J."/>
            <person name="Gunesch A.P."/>
            <person name="Birkelbach J."/>
            <person name="Nuebel U."/>
            <person name="Pietschmann T."/>
            <person name="Bach T."/>
            <person name="Mueller R."/>
        </authorList>
    </citation>
    <scope>NUCLEOTIDE SEQUENCE [LARGE SCALE GENOMIC DNA]</scope>
    <source>
        <strain evidence="10 11">MSr12523</strain>
    </source>
</reference>
<sequence>MTISLISPALARAGFSHGFSTREVDLRFDAPDYAGSLRRFGTAAGIDPLRLAQARQVHGIHVVDAQTTLWIAGAAPAAEADAIVAEPGYAAGVRVADCVPILVGDPTTGRVAAIHAGWRGLVAGVIQGALARLSAGGADLAHSVAAIGPCICAACFEIGDDVAQQITRAVDSSVVETSPPRKPHANLRLGARRLLERAGVGIVEDVPGCTRCEKDRFFSYRRDQEASGRHLAAIAAGTTSSSLTS</sequence>
<dbReference type="RefSeq" id="WP_394844002.1">
    <property type="nucleotide sequence ID" value="NZ_CP089982.1"/>
</dbReference>
<evidence type="ECO:0000256" key="4">
    <source>
        <dbReference type="ARBA" id="ARBA00022723"/>
    </source>
</evidence>
<organism evidence="10 11">
    <name type="scientific">Pendulispora brunnea</name>
    <dbReference type="NCBI Taxonomy" id="2905690"/>
    <lineage>
        <taxon>Bacteria</taxon>
        <taxon>Pseudomonadati</taxon>
        <taxon>Myxococcota</taxon>
        <taxon>Myxococcia</taxon>
        <taxon>Myxococcales</taxon>
        <taxon>Sorangiineae</taxon>
        <taxon>Pendulisporaceae</taxon>
        <taxon>Pendulispora</taxon>
    </lineage>
</organism>
<protein>
    <submittedName>
        <fullName evidence="10">Polyphenol oxidase family protein</fullName>
    </submittedName>
</protein>
<keyword evidence="4" id="KW-0479">Metal-binding</keyword>
<gene>
    <name evidence="10" type="ORF">LZC95_43985</name>
</gene>
<dbReference type="Proteomes" id="UP001379533">
    <property type="component" value="Chromosome"/>
</dbReference>
<evidence type="ECO:0000256" key="2">
    <source>
        <dbReference type="ARBA" id="ARBA00007353"/>
    </source>
</evidence>
<comment type="catalytic activity">
    <reaction evidence="9">
        <text>S-methyl-5'-thioadenosine + phosphate = 5-(methylsulfanyl)-alpha-D-ribose 1-phosphate + adenine</text>
        <dbReference type="Rhea" id="RHEA:11852"/>
        <dbReference type="ChEBI" id="CHEBI:16708"/>
        <dbReference type="ChEBI" id="CHEBI:17509"/>
        <dbReference type="ChEBI" id="CHEBI:43474"/>
        <dbReference type="ChEBI" id="CHEBI:58533"/>
        <dbReference type="EC" id="2.4.2.28"/>
    </reaction>
    <physiologicalReaction direction="left-to-right" evidence="9">
        <dbReference type="Rhea" id="RHEA:11853"/>
    </physiologicalReaction>
</comment>
<comment type="catalytic activity">
    <reaction evidence="1">
        <text>inosine + phosphate = alpha-D-ribose 1-phosphate + hypoxanthine</text>
        <dbReference type="Rhea" id="RHEA:27646"/>
        <dbReference type="ChEBI" id="CHEBI:17368"/>
        <dbReference type="ChEBI" id="CHEBI:17596"/>
        <dbReference type="ChEBI" id="CHEBI:43474"/>
        <dbReference type="ChEBI" id="CHEBI:57720"/>
        <dbReference type="EC" id="2.4.2.1"/>
    </reaction>
    <physiologicalReaction direction="left-to-right" evidence="1">
        <dbReference type="Rhea" id="RHEA:27647"/>
    </physiologicalReaction>
</comment>
<dbReference type="EMBL" id="CP089982">
    <property type="protein sequence ID" value="WXA93403.1"/>
    <property type="molecule type" value="Genomic_DNA"/>
</dbReference>
<keyword evidence="3" id="KW-0808">Transferase</keyword>
<dbReference type="InterPro" id="IPR011324">
    <property type="entry name" value="Cytotoxic_necrot_fac-like_cat"/>
</dbReference>
<evidence type="ECO:0000313" key="10">
    <source>
        <dbReference type="EMBL" id="WXA93403.1"/>
    </source>
</evidence>
<dbReference type="InterPro" id="IPR038371">
    <property type="entry name" value="Cu_polyphenol_OxRdtase_sf"/>
</dbReference>
<comment type="similarity">
    <text evidence="2">Belongs to the purine nucleoside phosphorylase YfiH/LACC1 family.</text>
</comment>
<keyword evidence="5" id="KW-0378">Hydrolase</keyword>
<dbReference type="Pfam" id="PF02578">
    <property type="entry name" value="Cu-oxidase_4"/>
    <property type="match status" value="1"/>
</dbReference>
<dbReference type="CDD" id="cd16833">
    <property type="entry name" value="YfiH"/>
    <property type="match status" value="1"/>
</dbReference>
<evidence type="ECO:0000313" key="11">
    <source>
        <dbReference type="Proteomes" id="UP001379533"/>
    </source>
</evidence>
<dbReference type="PANTHER" id="PTHR30616:SF2">
    <property type="entry name" value="PURINE NUCLEOSIDE PHOSPHORYLASE LACC1"/>
    <property type="match status" value="1"/>
</dbReference>
<dbReference type="InterPro" id="IPR003730">
    <property type="entry name" value="Cu_polyphenol_OxRdtase"/>
</dbReference>
<name>A0ABZ2K3Y8_9BACT</name>
<dbReference type="SUPFAM" id="SSF64438">
    <property type="entry name" value="CNF1/YfiH-like putative cysteine hydrolases"/>
    <property type="match status" value="1"/>
</dbReference>
<evidence type="ECO:0000256" key="5">
    <source>
        <dbReference type="ARBA" id="ARBA00022801"/>
    </source>
</evidence>
<evidence type="ECO:0000256" key="7">
    <source>
        <dbReference type="ARBA" id="ARBA00047989"/>
    </source>
</evidence>
<keyword evidence="11" id="KW-1185">Reference proteome</keyword>